<reference evidence="2 3" key="1">
    <citation type="submission" date="2016-10" db="EMBL/GenBank/DDBJ databases">
        <authorList>
            <person name="de Groot N.N."/>
        </authorList>
    </citation>
    <scope>NUCLEOTIDE SEQUENCE [LARGE SCALE GENOMIC DNA]</scope>
    <source>
        <strain evidence="2 3">DSM 19706</strain>
    </source>
</reference>
<gene>
    <name evidence="2" type="ORF">SAMN05660429_00843</name>
</gene>
<evidence type="ECO:0000313" key="3">
    <source>
        <dbReference type="Proteomes" id="UP000199308"/>
    </source>
</evidence>
<feature type="transmembrane region" description="Helical" evidence="1">
    <location>
        <begin position="46"/>
        <end position="63"/>
    </location>
</feature>
<keyword evidence="1" id="KW-1133">Transmembrane helix</keyword>
<evidence type="ECO:0000313" key="2">
    <source>
        <dbReference type="EMBL" id="SES98802.1"/>
    </source>
</evidence>
<dbReference type="STRING" id="349064.SAMN05660429_00843"/>
<feature type="transmembrane region" description="Helical" evidence="1">
    <location>
        <begin position="12"/>
        <end position="34"/>
    </location>
</feature>
<dbReference type="EMBL" id="FOHK01000003">
    <property type="protein sequence ID" value="SES98802.1"/>
    <property type="molecule type" value="Genomic_DNA"/>
</dbReference>
<keyword evidence="3" id="KW-1185">Reference proteome</keyword>
<dbReference type="RefSeq" id="WP_093327944.1">
    <property type="nucleotide sequence ID" value="NZ_AP027363.1"/>
</dbReference>
<accession>A0A1I0AX49</accession>
<protein>
    <submittedName>
        <fullName evidence="2">Uncharacterized protein</fullName>
    </submittedName>
</protein>
<dbReference type="AlphaFoldDB" id="A0A1I0AX49"/>
<feature type="transmembrane region" description="Helical" evidence="1">
    <location>
        <begin position="131"/>
        <end position="152"/>
    </location>
</feature>
<sequence>MDENTALEDIKKGLYAALTLFILSCFMFFIGVISAPSDALASFQDTWYLVDIVLLGLLTLAVYKKSFLGFVALLIYVIVGKIIVFLDTGQLKGIIVTLIIIHFLIQGARGAKYYHNNKRQLDASYKPQKRWGLIAAIPTFLLLTLSAAITFLEQSNYLVDQSIKKGAEVSDSQYKSLLDEQVINLGDQIKYFNAHGVLSNLEGGNIITQDSIILYDEEDVYSLYLDDIVALEFMETSDSDYTVYKVVGKGDDYWLTLVVPANDKMKGEVLGMLRRTIKQNNAPNS</sequence>
<proteinExistence type="predicted"/>
<evidence type="ECO:0000256" key="1">
    <source>
        <dbReference type="SAM" id="Phobius"/>
    </source>
</evidence>
<dbReference type="Proteomes" id="UP000199308">
    <property type="component" value="Unassembled WGS sequence"/>
</dbReference>
<keyword evidence="1" id="KW-0472">Membrane</keyword>
<organism evidence="2 3">
    <name type="scientific">Thalassotalea agarivorans</name>
    <name type="common">Thalassomonas agarivorans</name>
    <dbReference type="NCBI Taxonomy" id="349064"/>
    <lineage>
        <taxon>Bacteria</taxon>
        <taxon>Pseudomonadati</taxon>
        <taxon>Pseudomonadota</taxon>
        <taxon>Gammaproteobacteria</taxon>
        <taxon>Alteromonadales</taxon>
        <taxon>Colwelliaceae</taxon>
        <taxon>Thalassotalea</taxon>
    </lineage>
</organism>
<keyword evidence="1" id="KW-0812">Transmembrane</keyword>
<feature type="transmembrane region" description="Helical" evidence="1">
    <location>
        <begin position="92"/>
        <end position="111"/>
    </location>
</feature>
<feature type="transmembrane region" description="Helical" evidence="1">
    <location>
        <begin position="68"/>
        <end position="86"/>
    </location>
</feature>
<name>A0A1I0AX49_THASX</name>
<dbReference type="OrthoDB" id="5985578at2"/>